<reference evidence="2 3" key="1">
    <citation type="submission" date="2013-03" db="EMBL/GenBank/DDBJ databases">
        <title>The Genome Sequence of Cladophialophora psammophila CBS 110553.</title>
        <authorList>
            <consortium name="The Broad Institute Genomics Platform"/>
            <person name="Cuomo C."/>
            <person name="de Hoog S."/>
            <person name="Gorbushina A."/>
            <person name="Walker B."/>
            <person name="Young S.K."/>
            <person name="Zeng Q."/>
            <person name="Gargeya S."/>
            <person name="Fitzgerald M."/>
            <person name="Haas B."/>
            <person name="Abouelleil A."/>
            <person name="Allen A.W."/>
            <person name="Alvarado L."/>
            <person name="Arachchi H.M."/>
            <person name="Berlin A.M."/>
            <person name="Chapman S.B."/>
            <person name="Gainer-Dewar J."/>
            <person name="Goldberg J."/>
            <person name="Griggs A."/>
            <person name="Gujja S."/>
            <person name="Hansen M."/>
            <person name="Howarth C."/>
            <person name="Imamovic A."/>
            <person name="Ireland A."/>
            <person name="Larimer J."/>
            <person name="McCowan C."/>
            <person name="Murphy C."/>
            <person name="Pearson M."/>
            <person name="Poon T.W."/>
            <person name="Priest M."/>
            <person name="Roberts A."/>
            <person name="Saif S."/>
            <person name="Shea T."/>
            <person name="Sisk P."/>
            <person name="Sykes S."/>
            <person name="Wortman J."/>
            <person name="Nusbaum C."/>
            <person name="Birren B."/>
        </authorList>
    </citation>
    <scope>NUCLEOTIDE SEQUENCE [LARGE SCALE GENOMIC DNA]</scope>
    <source>
        <strain evidence="2 3">CBS 110553</strain>
    </source>
</reference>
<dbReference type="PANTHER" id="PTHR35186">
    <property type="entry name" value="ANK_REP_REGION DOMAIN-CONTAINING PROTEIN"/>
    <property type="match status" value="1"/>
</dbReference>
<evidence type="ECO:0000313" key="2">
    <source>
        <dbReference type="EMBL" id="EXJ69231.1"/>
    </source>
</evidence>
<dbReference type="HOGENOM" id="CLU_1277513_0_0_1"/>
<dbReference type="STRING" id="1182543.W9WX44"/>
<gene>
    <name evidence="2" type="ORF">A1O5_07267</name>
</gene>
<feature type="domain" description="DUF7580" evidence="1">
    <location>
        <begin position="10"/>
        <end position="195"/>
    </location>
</feature>
<dbReference type="GeneID" id="19191973"/>
<dbReference type="OrthoDB" id="206201at2759"/>
<protein>
    <recommendedName>
        <fullName evidence="1">DUF7580 domain-containing protein</fullName>
    </recommendedName>
</protein>
<dbReference type="Pfam" id="PF24476">
    <property type="entry name" value="DUF7580"/>
    <property type="match status" value="1"/>
</dbReference>
<dbReference type="eggNOG" id="ENOG502S0RE">
    <property type="taxonomic scope" value="Eukaryota"/>
</dbReference>
<dbReference type="RefSeq" id="XP_007746046.1">
    <property type="nucleotide sequence ID" value="XM_007747856.1"/>
</dbReference>
<dbReference type="InterPro" id="IPR056002">
    <property type="entry name" value="DUF7580"/>
</dbReference>
<proteinExistence type="predicted"/>
<evidence type="ECO:0000259" key="1">
    <source>
        <dbReference type="Pfam" id="PF24476"/>
    </source>
</evidence>
<dbReference type="EMBL" id="AMGX01000011">
    <property type="protein sequence ID" value="EXJ69231.1"/>
    <property type="molecule type" value="Genomic_DNA"/>
</dbReference>
<name>W9WX44_9EURO</name>
<dbReference type="PANTHER" id="PTHR35186:SF4">
    <property type="entry name" value="PRION-INHIBITION AND PROPAGATION HELO DOMAIN-CONTAINING PROTEIN"/>
    <property type="match status" value="1"/>
</dbReference>
<evidence type="ECO:0000313" key="3">
    <source>
        <dbReference type="Proteomes" id="UP000019471"/>
    </source>
</evidence>
<accession>W9WX44</accession>
<keyword evidence="3" id="KW-1185">Reference proteome</keyword>
<comment type="caution">
    <text evidence="2">The sequence shown here is derived from an EMBL/GenBank/DDBJ whole genome shotgun (WGS) entry which is preliminary data.</text>
</comment>
<organism evidence="2 3">
    <name type="scientific">Cladophialophora psammophila CBS 110553</name>
    <dbReference type="NCBI Taxonomy" id="1182543"/>
    <lineage>
        <taxon>Eukaryota</taxon>
        <taxon>Fungi</taxon>
        <taxon>Dikarya</taxon>
        <taxon>Ascomycota</taxon>
        <taxon>Pezizomycotina</taxon>
        <taxon>Eurotiomycetes</taxon>
        <taxon>Chaetothyriomycetidae</taxon>
        <taxon>Chaetothyriales</taxon>
        <taxon>Herpotrichiellaceae</taxon>
        <taxon>Cladophialophora</taxon>
    </lineage>
</organism>
<sequence>MSDAFQTGRLSDKMKVILAYIIARSAWEFYDSDWMSRSWTAEDIHFMQELACDNDDVEPLIFINRPYLAVRREDASIIESETSSVIGQIHRYPRILALGMMLIEIGTGRRARSLFSNYHENLNSDWHSARQFLSKTVPWDGFDYRAFWDATRNCVNNKLFLKGPIARIGGHTLVDIEARRRIIFEDVVTPLGDLLSGTGWIHDICTVGSMKPPWIR</sequence>
<dbReference type="Proteomes" id="UP000019471">
    <property type="component" value="Unassembled WGS sequence"/>
</dbReference>
<dbReference type="AlphaFoldDB" id="W9WX44"/>